<dbReference type="InterPro" id="IPR013785">
    <property type="entry name" value="Aldolase_TIM"/>
</dbReference>
<dbReference type="GO" id="GO:0047444">
    <property type="term" value="F:N-acylneuraminate-9-phosphate synthase activity"/>
    <property type="evidence" value="ECO:0007669"/>
    <property type="project" value="TreeGrafter"/>
</dbReference>
<dbReference type="SUPFAM" id="SSF51569">
    <property type="entry name" value="Aldolase"/>
    <property type="match status" value="1"/>
</dbReference>
<evidence type="ECO:0000313" key="3">
    <source>
        <dbReference type="Proteomes" id="UP000428328"/>
    </source>
</evidence>
<gene>
    <name evidence="2" type="ORF">GM415_12355</name>
</gene>
<dbReference type="InterPro" id="IPR013132">
    <property type="entry name" value="PseI/NeuA/B-like_N"/>
</dbReference>
<organism evidence="2 3">
    <name type="scientific">Pseudodesulfovibrio cashew</name>
    <dbReference type="NCBI Taxonomy" id="2678688"/>
    <lineage>
        <taxon>Bacteria</taxon>
        <taxon>Pseudomonadati</taxon>
        <taxon>Thermodesulfobacteriota</taxon>
        <taxon>Desulfovibrionia</taxon>
        <taxon>Desulfovibrionales</taxon>
        <taxon>Desulfovibrionaceae</taxon>
    </lineage>
</organism>
<feature type="domain" description="PseI/NeuA/B-like" evidence="1">
    <location>
        <begin position="40"/>
        <end position="268"/>
    </location>
</feature>
<dbReference type="Proteomes" id="UP000428328">
    <property type="component" value="Chromosome"/>
</dbReference>
<protein>
    <recommendedName>
        <fullName evidence="1">PseI/NeuA/B-like domain-containing protein</fullName>
    </recommendedName>
</protein>
<dbReference type="KEGG" id="psel:GM415_12355"/>
<dbReference type="InterPro" id="IPR051690">
    <property type="entry name" value="PseI-like"/>
</dbReference>
<dbReference type="PANTHER" id="PTHR42966">
    <property type="entry name" value="N-ACETYLNEURAMINATE SYNTHASE"/>
    <property type="match status" value="1"/>
</dbReference>
<sequence length="286" mass="32425">MKPRKSVQLGNFTVGDGHPVTIVAELGVNHLGDFGRMKEMIAAAVESGADLLKFQTYIAEKRYDPIKNPKGKMFIKWLKEWEFTRDQEAELWEYAKSLGATVFTSAFDPDSADFAESLGSVGYKIAAFELVNKVLLRHVASKGKPVVFTRGMATNEEVDEAIKIITEHGAEPVILHTTSSYPAQRKDTNLWTIHALRERYDWPVGHSDHTHGTYVPPLAVAAGANMIEKHFTVNQKLRESDNFFSLTPNELKEMVFKVRQAERVMGQEVVKCEAEEYMYDFRRHTD</sequence>
<reference evidence="2 3" key="1">
    <citation type="submission" date="2019-11" db="EMBL/GenBank/DDBJ databases">
        <authorList>
            <person name="Zheng R.K."/>
            <person name="Sun C.M."/>
        </authorList>
    </citation>
    <scope>NUCLEOTIDE SEQUENCE [LARGE SCALE GENOMIC DNA]</scope>
    <source>
        <strain evidence="2 3">SRB007</strain>
    </source>
</reference>
<dbReference type="RefSeq" id="WP_158948617.1">
    <property type="nucleotide sequence ID" value="NZ_CP046400.1"/>
</dbReference>
<proteinExistence type="predicted"/>
<keyword evidence="3" id="KW-1185">Reference proteome</keyword>
<dbReference type="Pfam" id="PF03102">
    <property type="entry name" value="NeuB"/>
    <property type="match status" value="1"/>
</dbReference>
<name>A0A6I6JL73_9BACT</name>
<dbReference type="AlphaFoldDB" id="A0A6I6JL73"/>
<dbReference type="GO" id="GO:0016051">
    <property type="term" value="P:carbohydrate biosynthetic process"/>
    <property type="evidence" value="ECO:0007669"/>
    <property type="project" value="InterPro"/>
</dbReference>
<dbReference type="Gene3D" id="3.20.20.70">
    <property type="entry name" value="Aldolase class I"/>
    <property type="match status" value="1"/>
</dbReference>
<dbReference type="PANTHER" id="PTHR42966:SF1">
    <property type="entry name" value="SIALIC ACID SYNTHASE"/>
    <property type="match status" value="1"/>
</dbReference>
<accession>A0A6I6JL73</accession>
<evidence type="ECO:0000259" key="1">
    <source>
        <dbReference type="Pfam" id="PF03102"/>
    </source>
</evidence>
<evidence type="ECO:0000313" key="2">
    <source>
        <dbReference type="EMBL" id="QGY40887.1"/>
    </source>
</evidence>
<dbReference type="EMBL" id="CP046400">
    <property type="protein sequence ID" value="QGY40887.1"/>
    <property type="molecule type" value="Genomic_DNA"/>
</dbReference>